<comment type="caution">
    <text evidence="4">The sequence shown here is derived from an EMBL/GenBank/DDBJ whole genome shotgun (WGS) entry which is preliminary data.</text>
</comment>
<dbReference type="InterPro" id="IPR044725">
    <property type="entry name" value="CBSX3_CBS_dom"/>
</dbReference>
<dbReference type="InterPro" id="IPR000644">
    <property type="entry name" value="CBS_dom"/>
</dbReference>
<keyword evidence="1 2" id="KW-0129">CBS domain</keyword>
<dbReference type="AlphaFoldDB" id="A0A2T4YWA7"/>
<dbReference type="Gene3D" id="3.10.580.10">
    <property type="entry name" value="CBS-domain"/>
    <property type="match status" value="1"/>
</dbReference>
<evidence type="ECO:0000256" key="1">
    <source>
        <dbReference type="ARBA" id="ARBA00023122"/>
    </source>
</evidence>
<dbReference type="PANTHER" id="PTHR43080:SF2">
    <property type="entry name" value="CBS DOMAIN-CONTAINING PROTEIN"/>
    <property type="match status" value="1"/>
</dbReference>
<dbReference type="InterPro" id="IPR051257">
    <property type="entry name" value="Diverse_CBS-Domain"/>
</dbReference>
<evidence type="ECO:0000313" key="5">
    <source>
        <dbReference type="Proteomes" id="UP000240996"/>
    </source>
</evidence>
<protein>
    <submittedName>
        <fullName evidence="4">CBS domain-containing protein</fullName>
    </submittedName>
</protein>
<dbReference type="SMART" id="SM00116">
    <property type="entry name" value="CBS"/>
    <property type="match status" value="2"/>
</dbReference>
<evidence type="ECO:0000259" key="3">
    <source>
        <dbReference type="PROSITE" id="PS51371"/>
    </source>
</evidence>
<reference evidence="4 5" key="1">
    <citation type="submission" date="2018-04" db="EMBL/GenBank/DDBJ databases">
        <title>Genomic Encyclopedia of Type Strains, Phase III (KMG-III): the genomes of soil and plant-associated and newly described type strains.</title>
        <authorList>
            <person name="Whitman W."/>
        </authorList>
    </citation>
    <scope>NUCLEOTIDE SEQUENCE [LARGE SCALE GENOMIC DNA]</scope>
    <source>
        <strain evidence="4 5">NW12</strain>
    </source>
</reference>
<feature type="domain" description="CBS" evidence="3">
    <location>
        <begin position="83"/>
        <end position="138"/>
    </location>
</feature>
<organism evidence="4 5">
    <name type="scientific">Sphingomonas aerolata</name>
    <dbReference type="NCBI Taxonomy" id="185951"/>
    <lineage>
        <taxon>Bacteria</taxon>
        <taxon>Pseudomonadati</taxon>
        <taxon>Pseudomonadota</taxon>
        <taxon>Alphaproteobacteria</taxon>
        <taxon>Sphingomonadales</taxon>
        <taxon>Sphingomonadaceae</taxon>
        <taxon>Sphingomonas</taxon>
    </lineage>
</organism>
<dbReference type="SUPFAM" id="SSF54631">
    <property type="entry name" value="CBS-domain pair"/>
    <property type="match status" value="1"/>
</dbReference>
<dbReference type="EMBL" id="PZZN01000001">
    <property type="protein sequence ID" value="PTM48088.1"/>
    <property type="molecule type" value="Genomic_DNA"/>
</dbReference>
<dbReference type="RefSeq" id="WP_031394021.1">
    <property type="nucleotide sequence ID" value="NZ_CP098762.1"/>
</dbReference>
<dbReference type="InterPro" id="IPR046342">
    <property type="entry name" value="CBS_dom_sf"/>
</dbReference>
<dbReference type="Pfam" id="PF00571">
    <property type="entry name" value="CBS"/>
    <property type="match status" value="2"/>
</dbReference>
<accession>A0A2T4YWA7</accession>
<feature type="domain" description="CBS" evidence="3">
    <location>
        <begin position="16"/>
        <end position="75"/>
    </location>
</feature>
<gene>
    <name evidence="4" type="ORF">C8J24_1498</name>
</gene>
<sequence length="150" mass="16103">MTIATILETKRRTGDGTRADMVLSLHPDASVADAVAMLAEQRIGAAPVLDDGRVVGIFSERDVIHCLQAKGAGALTQRIGDVMTRAVKSVAPTESVIGALSLMTQRRIRHLPVIDHDQLVGFVSIGDLVKFRIDRIEADAAAMRAYIQSA</sequence>
<name>A0A2T4YWA7_9SPHN</name>
<evidence type="ECO:0000256" key="2">
    <source>
        <dbReference type="PROSITE-ProRule" id="PRU00703"/>
    </source>
</evidence>
<evidence type="ECO:0000313" key="4">
    <source>
        <dbReference type="EMBL" id="PTM48088.1"/>
    </source>
</evidence>
<dbReference type="PROSITE" id="PS51371">
    <property type="entry name" value="CBS"/>
    <property type="match status" value="2"/>
</dbReference>
<dbReference type="GeneID" id="93687774"/>
<dbReference type="PANTHER" id="PTHR43080">
    <property type="entry name" value="CBS DOMAIN-CONTAINING PROTEIN CBSX3, MITOCHONDRIAL"/>
    <property type="match status" value="1"/>
</dbReference>
<proteinExistence type="predicted"/>
<dbReference type="Proteomes" id="UP000240996">
    <property type="component" value="Unassembled WGS sequence"/>
</dbReference>
<dbReference type="CDD" id="cd04623">
    <property type="entry name" value="CBS_pair_bac_euk"/>
    <property type="match status" value="1"/>
</dbReference>
<keyword evidence="5" id="KW-1185">Reference proteome</keyword>